<protein>
    <submittedName>
        <fullName evidence="7">Uncharacterized protein</fullName>
    </submittedName>
</protein>
<evidence type="ECO:0000313" key="8">
    <source>
        <dbReference type="Proteomes" id="UP001642502"/>
    </source>
</evidence>
<keyword evidence="2 6" id="KW-0812">Transmembrane</keyword>
<feature type="transmembrane region" description="Helical" evidence="6">
    <location>
        <begin position="168"/>
        <end position="189"/>
    </location>
</feature>
<evidence type="ECO:0000256" key="4">
    <source>
        <dbReference type="ARBA" id="ARBA00023136"/>
    </source>
</evidence>
<feature type="compositionally biased region" description="Low complexity" evidence="5">
    <location>
        <begin position="11"/>
        <end position="26"/>
    </location>
</feature>
<comment type="subcellular location">
    <subcellularLocation>
        <location evidence="1">Membrane</location>
    </subcellularLocation>
</comment>
<feature type="transmembrane region" description="Helical" evidence="6">
    <location>
        <begin position="127"/>
        <end position="148"/>
    </location>
</feature>
<name>A0ABP0DC33_9PEZI</name>
<keyword evidence="4 6" id="KW-0472">Membrane</keyword>
<dbReference type="EMBL" id="CAWUON010000014">
    <property type="protein sequence ID" value="CAK7265779.1"/>
    <property type="molecule type" value="Genomic_DNA"/>
</dbReference>
<dbReference type="InterPro" id="IPR056552">
    <property type="entry name" value="Ribonucl_Kappa"/>
</dbReference>
<organism evidence="7 8">
    <name type="scientific">Sporothrix epigloea</name>
    <dbReference type="NCBI Taxonomy" id="1892477"/>
    <lineage>
        <taxon>Eukaryota</taxon>
        <taxon>Fungi</taxon>
        <taxon>Dikarya</taxon>
        <taxon>Ascomycota</taxon>
        <taxon>Pezizomycotina</taxon>
        <taxon>Sordariomycetes</taxon>
        <taxon>Sordariomycetidae</taxon>
        <taxon>Ophiostomatales</taxon>
        <taxon>Ophiostomataceae</taxon>
        <taxon>Sporothrix</taxon>
    </lineage>
</organism>
<keyword evidence="3 6" id="KW-1133">Transmembrane helix</keyword>
<dbReference type="Proteomes" id="UP001642502">
    <property type="component" value="Unassembled WGS sequence"/>
</dbReference>
<evidence type="ECO:0000256" key="2">
    <source>
        <dbReference type="ARBA" id="ARBA00022692"/>
    </source>
</evidence>
<evidence type="ECO:0000256" key="5">
    <source>
        <dbReference type="SAM" id="MobiDB-lite"/>
    </source>
</evidence>
<sequence length="190" mass="20127">MQRRRQTPKNSTASFPSPTPSAVTSANHSRRLSFPSSTSQPRPFASPASSAAAALPSSSPLMYSGIELRDRPAHGTSSSINRPAVHQRAPLSAGAASSTYQPPSYHTQPTGANTTFIMKPLVSAMQAWSCVVISVFAIIILSIMGLLFKNNHHEMVGGVEDPENGPEVAATIFIAVLIYAVSPLTNLWAA</sequence>
<gene>
    <name evidence="7" type="ORF">SEPCBS119000_001686</name>
</gene>
<evidence type="ECO:0000256" key="1">
    <source>
        <dbReference type="ARBA" id="ARBA00004370"/>
    </source>
</evidence>
<keyword evidence="8" id="KW-1185">Reference proteome</keyword>
<evidence type="ECO:0000256" key="6">
    <source>
        <dbReference type="SAM" id="Phobius"/>
    </source>
</evidence>
<dbReference type="Pfam" id="PF23489">
    <property type="entry name" value="V-ATPase_su_f"/>
    <property type="match status" value="1"/>
</dbReference>
<feature type="compositionally biased region" description="Polar residues" evidence="5">
    <location>
        <begin position="95"/>
        <end position="106"/>
    </location>
</feature>
<evidence type="ECO:0000313" key="7">
    <source>
        <dbReference type="EMBL" id="CAK7265779.1"/>
    </source>
</evidence>
<reference evidence="7 8" key="1">
    <citation type="submission" date="2024-01" db="EMBL/GenBank/DDBJ databases">
        <authorList>
            <person name="Allen C."/>
            <person name="Tagirdzhanova G."/>
        </authorList>
    </citation>
    <scope>NUCLEOTIDE SEQUENCE [LARGE SCALE GENOMIC DNA]</scope>
    <source>
        <strain evidence="7 8">CBS 119000</strain>
    </source>
</reference>
<feature type="region of interest" description="Disordered" evidence="5">
    <location>
        <begin position="1"/>
        <end position="51"/>
    </location>
</feature>
<feature type="region of interest" description="Disordered" evidence="5">
    <location>
        <begin position="71"/>
        <end position="106"/>
    </location>
</feature>
<comment type="caution">
    <text evidence="7">The sequence shown here is derived from an EMBL/GenBank/DDBJ whole genome shotgun (WGS) entry which is preliminary data.</text>
</comment>
<evidence type="ECO:0000256" key="3">
    <source>
        <dbReference type="ARBA" id="ARBA00022989"/>
    </source>
</evidence>
<proteinExistence type="predicted"/>
<accession>A0ABP0DC33</accession>